<dbReference type="Proteomes" id="UP001642487">
    <property type="component" value="Chromosome 6"/>
</dbReference>
<proteinExistence type="predicted"/>
<evidence type="ECO:0000313" key="2">
    <source>
        <dbReference type="Proteomes" id="UP001642487"/>
    </source>
</evidence>
<protein>
    <submittedName>
        <fullName evidence="1">Uncharacterized protein</fullName>
    </submittedName>
</protein>
<keyword evidence="2" id="KW-1185">Reference proteome</keyword>
<sequence length="56" mass="5829">METEIGISLGCVGDDGGNAAVHEEVSGTTDDRNVPLIHQKGVDSDEANGAFICREV</sequence>
<organism evidence="1 2">
    <name type="scientific">Citrullus colocynthis</name>
    <name type="common">colocynth</name>
    <dbReference type="NCBI Taxonomy" id="252529"/>
    <lineage>
        <taxon>Eukaryota</taxon>
        <taxon>Viridiplantae</taxon>
        <taxon>Streptophyta</taxon>
        <taxon>Embryophyta</taxon>
        <taxon>Tracheophyta</taxon>
        <taxon>Spermatophyta</taxon>
        <taxon>Magnoliopsida</taxon>
        <taxon>eudicotyledons</taxon>
        <taxon>Gunneridae</taxon>
        <taxon>Pentapetalae</taxon>
        <taxon>rosids</taxon>
        <taxon>fabids</taxon>
        <taxon>Cucurbitales</taxon>
        <taxon>Cucurbitaceae</taxon>
        <taxon>Benincaseae</taxon>
        <taxon>Citrullus</taxon>
    </lineage>
</organism>
<evidence type="ECO:0000313" key="1">
    <source>
        <dbReference type="EMBL" id="CAK9324121.1"/>
    </source>
</evidence>
<dbReference type="EMBL" id="OZ021740">
    <property type="protein sequence ID" value="CAK9324121.1"/>
    <property type="molecule type" value="Genomic_DNA"/>
</dbReference>
<name>A0ABP0YUT1_9ROSI</name>
<reference evidence="1 2" key="1">
    <citation type="submission" date="2024-03" db="EMBL/GenBank/DDBJ databases">
        <authorList>
            <person name="Gkanogiannis A."/>
            <person name="Becerra Lopez-Lavalle L."/>
        </authorList>
    </citation>
    <scope>NUCLEOTIDE SEQUENCE [LARGE SCALE GENOMIC DNA]</scope>
</reference>
<accession>A0ABP0YUT1</accession>
<gene>
    <name evidence="1" type="ORF">CITCOLO1_LOCUS16346</name>
</gene>